<dbReference type="Pfam" id="PF05686">
    <property type="entry name" value="Glyco_transf_90"/>
    <property type="match status" value="1"/>
</dbReference>
<accession>A0A8T1RJL0</accession>
<dbReference type="AlphaFoldDB" id="A0A8T1RJL0"/>
<comment type="caution">
    <text evidence="3">The sequence shown here is derived from an EMBL/GenBank/DDBJ whole genome shotgun (WGS) entry which is preliminary data.</text>
</comment>
<evidence type="ECO:0000256" key="1">
    <source>
        <dbReference type="SAM" id="Phobius"/>
    </source>
</evidence>
<name>A0A8T1RJL0_CARIL</name>
<dbReference type="Proteomes" id="UP000811609">
    <property type="component" value="Chromosome 1"/>
</dbReference>
<dbReference type="PANTHER" id="PTHR12203">
    <property type="entry name" value="KDEL LYS-ASP-GLU-LEU CONTAINING - RELATED"/>
    <property type="match status" value="1"/>
</dbReference>
<keyword evidence="1" id="KW-1133">Transmembrane helix</keyword>
<dbReference type="InterPro" id="IPR051091">
    <property type="entry name" value="O-Glucosyltr/Glycosyltrsf_90"/>
</dbReference>
<dbReference type="EMBL" id="CM031809">
    <property type="protein sequence ID" value="KAG6666819.1"/>
    <property type="molecule type" value="Genomic_DNA"/>
</dbReference>
<reference evidence="3" key="1">
    <citation type="submission" date="2020-12" db="EMBL/GenBank/DDBJ databases">
        <title>WGS assembly of Carya illinoinensis cv. Pawnee.</title>
        <authorList>
            <person name="Platts A."/>
            <person name="Shu S."/>
            <person name="Wright S."/>
            <person name="Barry K."/>
            <person name="Edger P."/>
            <person name="Pires J.C."/>
            <person name="Schmutz J."/>
        </authorList>
    </citation>
    <scope>NUCLEOTIDE SEQUENCE</scope>
    <source>
        <tissue evidence="3">Leaf</tissue>
    </source>
</reference>
<feature type="domain" description="Glycosyl transferase CAP10" evidence="2">
    <location>
        <begin position="199"/>
        <end position="446"/>
    </location>
</feature>
<dbReference type="PANTHER" id="PTHR12203:SF80">
    <property type="entry name" value="GLYCOSYLTRANSFERASE"/>
    <property type="match status" value="1"/>
</dbReference>
<keyword evidence="1" id="KW-0472">Membrane</keyword>
<protein>
    <recommendedName>
        <fullName evidence="2">Glycosyl transferase CAP10 domain-containing protein</fullName>
    </recommendedName>
</protein>
<keyword evidence="4" id="KW-1185">Reference proteome</keyword>
<dbReference type="SMART" id="SM00672">
    <property type="entry name" value="CAP10"/>
    <property type="match status" value="1"/>
</dbReference>
<evidence type="ECO:0000313" key="3">
    <source>
        <dbReference type="EMBL" id="KAG6666819.1"/>
    </source>
</evidence>
<gene>
    <name evidence="3" type="ORF">CIPAW_01G058800</name>
</gene>
<evidence type="ECO:0000313" key="4">
    <source>
        <dbReference type="Proteomes" id="UP000811609"/>
    </source>
</evidence>
<keyword evidence="1" id="KW-0812">Transmembrane</keyword>
<evidence type="ECO:0000259" key="2">
    <source>
        <dbReference type="SMART" id="SM00672"/>
    </source>
</evidence>
<organism evidence="3 4">
    <name type="scientific">Carya illinoinensis</name>
    <name type="common">Pecan</name>
    <dbReference type="NCBI Taxonomy" id="32201"/>
    <lineage>
        <taxon>Eukaryota</taxon>
        <taxon>Viridiplantae</taxon>
        <taxon>Streptophyta</taxon>
        <taxon>Embryophyta</taxon>
        <taxon>Tracheophyta</taxon>
        <taxon>Spermatophyta</taxon>
        <taxon>Magnoliopsida</taxon>
        <taxon>eudicotyledons</taxon>
        <taxon>Gunneridae</taxon>
        <taxon>Pentapetalae</taxon>
        <taxon>rosids</taxon>
        <taxon>fabids</taxon>
        <taxon>Fagales</taxon>
        <taxon>Juglandaceae</taxon>
        <taxon>Carya</taxon>
    </lineage>
</organism>
<feature type="transmembrane region" description="Helical" evidence="1">
    <location>
        <begin position="37"/>
        <end position="58"/>
    </location>
</feature>
<sequence>MGDYLDSVRSFCSRGGSGGAGFCCTGPFSAASPGKRWVLATVSAFFFVSLCISIFIYWNDVYDIAGNYFFKASPPPPLPPPPPRTPPRPTIKIDFPFNCSKRDPAITCPKFNQSVTSRTDKSSAVTCPQYTRWIQKDLRPWKMTGITRDMVDRARDFAHFRVVIVKGKVYVERYQNAFETRDVFTIWGIVQLLRLYPGKVPDLDLMFCCEDLPAILKREHSNVKHLPPVFHYCGDDKSYDIVFPDWSFWGWLEVNIKPWRIMLEALKESNNKTKWKDREPYAYWRGNPYVSARRGELMRCNLSEKQEWNARLYKEDWGVERREGFQHSNLEDQCTHRYKIYIEGRSWSVSEKYILACNSMTLLVDPNYYDFFTRSLVSKTHYWPIRTSHMCTDIKSAVDWGNNHTDKAQAIAETASKFIQEDLKMEFVYDYMFHLLSEYGKLFKYQPTIPPGAVEICSETTLACPGDGLWRKFMVDSMVTSPKTTLPCTIPS</sequence>
<proteinExistence type="predicted"/>
<dbReference type="InterPro" id="IPR006598">
    <property type="entry name" value="CAP10"/>
</dbReference>